<proteinExistence type="inferred from homology"/>
<evidence type="ECO:0000256" key="2">
    <source>
        <dbReference type="ARBA" id="ARBA00022723"/>
    </source>
</evidence>
<dbReference type="Proteomes" id="UP000224567">
    <property type="component" value="Unassembled WGS sequence"/>
</dbReference>
<keyword evidence="8" id="KW-1185">Reference proteome</keyword>
<dbReference type="PANTHER" id="PTHR47847:SF2">
    <property type="entry name" value="FCS-LIKE ZINC FINGER 17-RELATED"/>
    <property type="match status" value="1"/>
</dbReference>
<dbReference type="Pfam" id="PF04570">
    <property type="entry name" value="zf-FLZ"/>
    <property type="match status" value="1"/>
</dbReference>
<evidence type="ECO:0000313" key="8">
    <source>
        <dbReference type="Proteomes" id="UP000224567"/>
    </source>
</evidence>
<evidence type="ECO:0000313" key="7">
    <source>
        <dbReference type="EMBL" id="PHT45845.1"/>
    </source>
</evidence>
<comment type="caution">
    <text evidence="7">The sequence shown here is derived from an EMBL/GenBank/DDBJ whole genome shotgun (WGS) entry which is preliminary data.</text>
</comment>
<evidence type="ECO:0000256" key="3">
    <source>
        <dbReference type="ARBA" id="ARBA00022771"/>
    </source>
</evidence>
<dbReference type="EMBL" id="MLFT02000006">
    <property type="protein sequence ID" value="PHT45845.1"/>
    <property type="molecule type" value="Genomic_DNA"/>
</dbReference>
<sequence>MDNNATNVILAYLDTISRDLAMKNKRLDRMVSQREQVGYPNTRQEEGRSSCELRGKNTIPYTPMNLECCVVASSGQLDVVADLRRVEVFQSTFGDTLGDVRLREDQTLVVSTQALVDPLDDEIDSFYKNNLCPSSANLYNLNKVLLPIDKSTHTLVDPCTNQGESNLVCELPTTSEDVNEDQLTHECIPLLEHMCGVLKKSQVSDGVYRVDLNDPLDSLNILCGKILAGANEGRQGSSLSLFVDDDLFLCAIYTKDVLLVCPSLILQGSNSRSNPFSRKEDDTDQYSENSLDQHSNCFLKSCFFCHKAISQHKEVYIYRGELGFCSADCRNKQIYLDELKKVETYTKKMLASLVRQRRRGAGRCRQNIVASEDFQQHGKPSSSTNQVTFTIS</sequence>
<dbReference type="PROSITE" id="PS51795">
    <property type="entry name" value="ZF_FLZ"/>
    <property type="match status" value="1"/>
</dbReference>
<feature type="compositionally biased region" description="Polar residues" evidence="5">
    <location>
        <begin position="378"/>
        <end position="392"/>
    </location>
</feature>
<dbReference type="AlphaFoldDB" id="A0A2G2WKS2"/>
<gene>
    <name evidence="7" type="ORF">CQW23_15003</name>
</gene>
<feature type="domain" description="FLZ-type" evidence="6">
    <location>
        <begin position="297"/>
        <end position="341"/>
    </location>
</feature>
<evidence type="ECO:0000256" key="5">
    <source>
        <dbReference type="SAM" id="MobiDB-lite"/>
    </source>
</evidence>
<accession>A0A2G2WKS2</accession>
<organism evidence="7 8">
    <name type="scientific">Capsicum baccatum</name>
    <name type="common">Peruvian pepper</name>
    <dbReference type="NCBI Taxonomy" id="33114"/>
    <lineage>
        <taxon>Eukaryota</taxon>
        <taxon>Viridiplantae</taxon>
        <taxon>Streptophyta</taxon>
        <taxon>Embryophyta</taxon>
        <taxon>Tracheophyta</taxon>
        <taxon>Spermatophyta</taxon>
        <taxon>Magnoliopsida</taxon>
        <taxon>eudicotyledons</taxon>
        <taxon>Gunneridae</taxon>
        <taxon>Pentapetalae</taxon>
        <taxon>asterids</taxon>
        <taxon>lamiids</taxon>
        <taxon>Solanales</taxon>
        <taxon>Solanaceae</taxon>
        <taxon>Solanoideae</taxon>
        <taxon>Capsiceae</taxon>
        <taxon>Capsicum</taxon>
    </lineage>
</organism>
<name>A0A2G2WKS2_CAPBA</name>
<evidence type="ECO:0000259" key="6">
    <source>
        <dbReference type="PROSITE" id="PS51795"/>
    </source>
</evidence>
<reference evidence="8" key="2">
    <citation type="journal article" date="2017" name="J. Anim. Genet.">
        <title>Multiple reference genome sequences of hot pepper reveal the massive evolution of plant disease resistance genes by retroduplication.</title>
        <authorList>
            <person name="Kim S."/>
            <person name="Park J."/>
            <person name="Yeom S.-I."/>
            <person name="Kim Y.-M."/>
            <person name="Seo E."/>
            <person name="Kim K.-T."/>
            <person name="Kim M.-S."/>
            <person name="Lee J.M."/>
            <person name="Cheong K."/>
            <person name="Shin H.-S."/>
            <person name="Kim S.-B."/>
            <person name="Han K."/>
            <person name="Lee J."/>
            <person name="Park M."/>
            <person name="Lee H.-A."/>
            <person name="Lee H.-Y."/>
            <person name="Lee Y."/>
            <person name="Oh S."/>
            <person name="Lee J.H."/>
            <person name="Choi E."/>
            <person name="Choi E."/>
            <person name="Lee S.E."/>
            <person name="Jeon J."/>
            <person name="Kim H."/>
            <person name="Choi G."/>
            <person name="Song H."/>
            <person name="Lee J."/>
            <person name="Lee S.-C."/>
            <person name="Kwon J.-K."/>
            <person name="Lee H.-Y."/>
            <person name="Koo N."/>
            <person name="Hong Y."/>
            <person name="Kim R.W."/>
            <person name="Kang W.-H."/>
            <person name="Huh J.H."/>
            <person name="Kang B.-C."/>
            <person name="Yang T.-J."/>
            <person name="Lee Y.-H."/>
            <person name="Bennetzen J.L."/>
            <person name="Choi D."/>
        </authorList>
    </citation>
    <scope>NUCLEOTIDE SEQUENCE [LARGE SCALE GENOMIC DNA]</scope>
    <source>
        <strain evidence="8">cv. PBC81</strain>
    </source>
</reference>
<keyword evidence="3" id="KW-0863">Zinc-finger</keyword>
<keyword evidence="2" id="KW-0479">Metal-binding</keyword>
<keyword evidence="3" id="KW-0862">Zinc</keyword>
<dbReference type="GO" id="GO:0008270">
    <property type="term" value="F:zinc ion binding"/>
    <property type="evidence" value="ECO:0007669"/>
    <property type="project" value="UniProtKB-KW"/>
</dbReference>
<reference evidence="7 8" key="1">
    <citation type="journal article" date="2017" name="Genome Biol.">
        <title>New reference genome sequences of hot pepper reveal the massive evolution of plant disease-resistance genes by retroduplication.</title>
        <authorList>
            <person name="Kim S."/>
            <person name="Park J."/>
            <person name="Yeom S.I."/>
            <person name="Kim Y.M."/>
            <person name="Seo E."/>
            <person name="Kim K.T."/>
            <person name="Kim M.S."/>
            <person name="Lee J.M."/>
            <person name="Cheong K."/>
            <person name="Shin H.S."/>
            <person name="Kim S.B."/>
            <person name="Han K."/>
            <person name="Lee J."/>
            <person name="Park M."/>
            <person name="Lee H.A."/>
            <person name="Lee H.Y."/>
            <person name="Lee Y."/>
            <person name="Oh S."/>
            <person name="Lee J.H."/>
            <person name="Choi E."/>
            <person name="Choi E."/>
            <person name="Lee S.E."/>
            <person name="Jeon J."/>
            <person name="Kim H."/>
            <person name="Choi G."/>
            <person name="Song H."/>
            <person name="Lee J."/>
            <person name="Lee S.C."/>
            <person name="Kwon J.K."/>
            <person name="Lee H.Y."/>
            <person name="Koo N."/>
            <person name="Hong Y."/>
            <person name="Kim R.W."/>
            <person name="Kang W.H."/>
            <person name="Huh J.H."/>
            <person name="Kang B.C."/>
            <person name="Yang T.J."/>
            <person name="Lee Y.H."/>
            <person name="Bennetzen J.L."/>
            <person name="Choi D."/>
        </authorList>
    </citation>
    <scope>NUCLEOTIDE SEQUENCE [LARGE SCALE GENOMIC DNA]</scope>
    <source>
        <strain evidence="8">cv. PBC81</strain>
    </source>
</reference>
<protein>
    <recommendedName>
        <fullName evidence="6">FLZ-type domain-containing protein</fullName>
    </recommendedName>
</protein>
<evidence type="ECO:0000256" key="4">
    <source>
        <dbReference type="PROSITE-ProRule" id="PRU01131"/>
    </source>
</evidence>
<feature type="zinc finger region" description="FLZ-type" evidence="4">
    <location>
        <begin position="297"/>
        <end position="341"/>
    </location>
</feature>
<feature type="region of interest" description="Disordered" evidence="5">
    <location>
        <begin position="373"/>
        <end position="392"/>
    </location>
</feature>
<dbReference type="InterPro" id="IPR044181">
    <property type="entry name" value="FLZ17/18"/>
</dbReference>
<evidence type="ECO:0000256" key="1">
    <source>
        <dbReference type="ARBA" id="ARBA00009374"/>
    </source>
</evidence>
<dbReference type="InterPro" id="IPR007650">
    <property type="entry name" value="Zf-FLZ_dom"/>
</dbReference>
<dbReference type="PANTHER" id="PTHR47847">
    <property type="entry name" value="FCS-LIKE ZINC FINGER 17"/>
    <property type="match status" value="1"/>
</dbReference>
<comment type="similarity">
    <text evidence="1">Belongs to the FLZ family.</text>
</comment>